<feature type="transmembrane region" description="Helical" evidence="2">
    <location>
        <begin position="459"/>
        <end position="482"/>
    </location>
</feature>
<dbReference type="EMBL" id="NHOQ01000682">
    <property type="protein sequence ID" value="PWA29044.1"/>
    <property type="molecule type" value="Genomic_DNA"/>
</dbReference>
<feature type="region of interest" description="Disordered" evidence="1">
    <location>
        <begin position="314"/>
        <end position="349"/>
    </location>
</feature>
<name>A0A315W077_GAMAF</name>
<reference evidence="3 4" key="1">
    <citation type="journal article" date="2018" name="G3 (Bethesda)">
        <title>A High-Quality Reference Genome for the Invasive Mosquitofish Gambusia affinis Using a Chicago Library.</title>
        <authorList>
            <person name="Hoffberg S.L."/>
            <person name="Troendle N.J."/>
            <person name="Glenn T.C."/>
            <person name="Mahmud O."/>
            <person name="Louha S."/>
            <person name="Chalopin D."/>
            <person name="Bennetzen J.L."/>
            <person name="Mauricio R."/>
        </authorList>
    </citation>
    <scope>NUCLEOTIDE SEQUENCE [LARGE SCALE GENOMIC DNA]</scope>
    <source>
        <strain evidence="3">NE01/NJP1002.9</strain>
        <tissue evidence="3">Muscle</tissue>
    </source>
</reference>
<dbReference type="Pfam" id="PF15672">
    <property type="entry name" value="Mucin15"/>
    <property type="match status" value="1"/>
</dbReference>
<accession>A0A315W077</accession>
<evidence type="ECO:0000313" key="4">
    <source>
        <dbReference type="Proteomes" id="UP000250572"/>
    </source>
</evidence>
<dbReference type="PANTHER" id="PTHR45427">
    <property type="entry name" value="MUCIN-15"/>
    <property type="match status" value="1"/>
</dbReference>
<dbReference type="STRING" id="33528.ENSGAFP00000019751"/>
<protein>
    <submittedName>
        <fullName evidence="3">Uncharacterized protein</fullName>
    </submittedName>
</protein>
<feature type="compositionally biased region" description="Low complexity" evidence="1">
    <location>
        <begin position="331"/>
        <end position="343"/>
    </location>
</feature>
<dbReference type="Proteomes" id="UP000250572">
    <property type="component" value="Unassembled WGS sequence"/>
</dbReference>
<evidence type="ECO:0000256" key="2">
    <source>
        <dbReference type="SAM" id="Phobius"/>
    </source>
</evidence>
<dbReference type="PANTHER" id="PTHR45427:SF1">
    <property type="entry name" value="MUCIN-15"/>
    <property type="match status" value="1"/>
</dbReference>
<feature type="compositionally biased region" description="Polar residues" evidence="1">
    <location>
        <begin position="314"/>
        <end position="330"/>
    </location>
</feature>
<feature type="compositionally biased region" description="Low complexity" evidence="1">
    <location>
        <begin position="406"/>
        <end position="422"/>
    </location>
</feature>
<feature type="region of interest" description="Disordered" evidence="1">
    <location>
        <begin position="400"/>
        <end position="422"/>
    </location>
</feature>
<keyword evidence="2" id="KW-1133">Transmembrane helix</keyword>
<dbReference type="InterPro" id="IPR031371">
    <property type="entry name" value="Mucin-15"/>
</dbReference>
<sequence length="541" mass="58859">MVPGKKLRMLAVTTSRHRATGQLASPLASRRAASKKVFLGVAVVPTLSGASNATSGRLKCRASKWVDMLDRQQSDMSGGRECYTAHLPTPSKHKLQGKHYADMLSKFVVKENKKERTANEAFRGGECSWLQNFMEKSADLTNVHLSLICSVFRKNNRKMKPLKITASLLLLLQAFHLVCLQNSTDSPGRTIDKAWLRQLPRNEVQSENAASSGDSGFDQGTDQVTAFNNGLSSGIASGFMAEEEENMTSQDKNAKSSDFSTIMPNAFENETTKEPKLPDTAIYLRNVTTESANSSQTNMTYPEEEFNSTMTADKTTSARGLSNDTNLQSSTTTEKPATTTTITPEEDERFRNLTENTNTSVTTTAAPQMNGSATITTAAPQMNGSTTITTAAPEIQGSTTKFSTATEPPSETTQTRSETTTTAVLDTPYSANKKIAIGSDRGPVTDTGSVDPYRSKRNVAWLAVLGTAAVLAVVGLVAYIILKKKHQKAFTHRKLVEEYPSDPVLRLDNCEPLDLNYGSSAYYNPGLQGDSIQMTNIPGRR</sequence>
<proteinExistence type="predicted"/>
<comment type="caution">
    <text evidence="3">The sequence shown here is derived from an EMBL/GenBank/DDBJ whole genome shotgun (WGS) entry which is preliminary data.</text>
</comment>
<dbReference type="AlphaFoldDB" id="A0A315W077"/>
<keyword evidence="2" id="KW-0472">Membrane</keyword>
<keyword evidence="2" id="KW-0812">Transmembrane</keyword>
<evidence type="ECO:0000256" key="1">
    <source>
        <dbReference type="SAM" id="MobiDB-lite"/>
    </source>
</evidence>
<gene>
    <name evidence="3" type="ORF">CCH79_00006266</name>
</gene>
<keyword evidence="4" id="KW-1185">Reference proteome</keyword>
<organism evidence="3 4">
    <name type="scientific">Gambusia affinis</name>
    <name type="common">Western mosquitofish</name>
    <name type="synonym">Heterandria affinis</name>
    <dbReference type="NCBI Taxonomy" id="33528"/>
    <lineage>
        <taxon>Eukaryota</taxon>
        <taxon>Metazoa</taxon>
        <taxon>Chordata</taxon>
        <taxon>Craniata</taxon>
        <taxon>Vertebrata</taxon>
        <taxon>Euteleostomi</taxon>
        <taxon>Actinopterygii</taxon>
        <taxon>Neopterygii</taxon>
        <taxon>Teleostei</taxon>
        <taxon>Neoteleostei</taxon>
        <taxon>Acanthomorphata</taxon>
        <taxon>Ovalentaria</taxon>
        <taxon>Atherinomorphae</taxon>
        <taxon>Cyprinodontiformes</taxon>
        <taxon>Poeciliidae</taxon>
        <taxon>Poeciliinae</taxon>
        <taxon>Gambusia</taxon>
    </lineage>
</organism>
<feature type="compositionally biased region" description="Polar residues" evidence="1">
    <location>
        <begin position="203"/>
        <end position="223"/>
    </location>
</feature>
<evidence type="ECO:0000313" key="3">
    <source>
        <dbReference type="EMBL" id="PWA29044.1"/>
    </source>
</evidence>
<feature type="region of interest" description="Disordered" evidence="1">
    <location>
        <begin position="202"/>
        <end position="223"/>
    </location>
</feature>